<protein>
    <submittedName>
        <fullName evidence="1">Uncharacterized protein</fullName>
    </submittedName>
</protein>
<organism evidence="1">
    <name type="scientific">hydrothermal vent metagenome</name>
    <dbReference type="NCBI Taxonomy" id="652676"/>
    <lineage>
        <taxon>unclassified sequences</taxon>
        <taxon>metagenomes</taxon>
        <taxon>ecological metagenomes</taxon>
    </lineage>
</organism>
<dbReference type="EMBL" id="FPHH01000050">
    <property type="protein sequence ID" value="SFV58741.1"/>
    <property type="molecule type" value="Genomic_DNA"/>
</dbReference>
<reference evidence="1" key="1">
    <citation type="submission" date="2016-10" db="EMBL/GenBank/DDBJ databases">
        <authorList>
            <person name="de Groot N.N."/>
        </authorList>
    </citation>
    <scope>NUCLEOTIDE SEQUENCE</scope>
</reference>
<sequence>MKLMKYLLILMLPTLLFCEKIYDTQFSKENRAAIKNKKIKCRWVCDKKIYTEQKISEAISFYKNSKYYKFDKKGF</sequence>
<evidence type="ECO:0000313" key="1">
    <source>
        <dbReference type="EMBL" id="SFV58741.1"/>
    </source>
</evidence>
<accession>A0A1W1BZ49</accession>
<dbReference type="AlphaFoldDB" id="A0A1W1BZ49"/>
<proteinExistence type="predicted"/>
<name>A0A1W1BZ49_9ZZZZ</name>
<gene>
    <name evidence="1" type="ORF">MNB_SM-5-21</name>
</gene>